<keyword evidence="7" id="KW-0963">Cytoplasm</keyword>
<dbReference type="NCBIfam" id="NF000689">
    <property type="entry name" value="PRK00035.2-1"/>
    <property type="match status" value="1"/>
</dbReference>
<comment type="pathway">
    <text evidence="1 7">Porphyrin-containing compound metabolism; protoheme biosynthesis.</text>
</comment>
<evidence type="ECO:0000256" key="9">
    <source>
        <dbReference type="SAM" id="MobiDB-lite"/>
    </source>
</evidence>
<feature type="region of interest" description="Disordered" evidence="9">
    <location>
        <begin position="333"/>
        <end position="378"/>
    </location>
</feature>
<evidence type="ECO:0000313" key="11">
    <source>
        <dbReference type="Proteomes" id="UP000252167"/>
    </source>
</evidence>
<feature type="binding site" evidence="7">
    <location>
        <position position="282"/>
    </location>
    <ligand>
        <name>Fe(2+)</name>
        <dbReference type="ChEBI" id="CHEBI:29033"/>
    </ligand>
</feature>
<accession>A0A365Y8M6</accession>
<dbReference type="UniPathway" id="UPA00252"/>
<evidence type="ECO:0000256" key="2">
    <source>
        <dbReference type="ARBA" id="ARBA00023004"/>
    </source>
</evidence>
<dbReference type="InterPro" id="IPR033659">
    <property type="entry name" value="Ferrochelatase_N"/>
</dbReference>
<sequence length="378" mass="42055">MESSNLTPFDAVILMSFGGPEKDEDVLPFLQNVTAGRGIPDERLVQVGEHYYGFGGKSPINDQNRQLLEALRQEFEQRGITTPVLWGNRNWDPYLTDTVRDFAKRTGGSRFLAIDTSAYSCYSSCRQYREDFAQTQNVLAQEGIEVSFEKIRQYYNHPGFAYAELDCVHRGLTELIQKVGALDPQKHRLLYVTHSIPLAMQEASERRTAGYREQHLQLIEWINRELGDKQPLNAELVFCSRSGSPRTPWLEPDINDRLEELASSGVEGVVVVPLGFVSDHMEVKYDLDTEAAQTAKDLGLDYVRAATVGVDPVFVSGLVDAALERAAQYRGEPVDSPAVTPEGPLSPGSGSCSTTCCMGRDQKPTTPNWDSLTSSNRP</sequence>
<evidence type="ECO:0000313" key="10">
    <source>
        <dbReference type="EMBL" id="RBL98908.1"/>
    </source>
</evidence>
<dbReference type="GO" id="GO:0005737">
    <property type="term" value="C:cytoplasm"/>
    <property type="evidence" value="ECO:0007669"/>
    <property type="project" value="UniProtKB-SubCell"/>
</dbReference>
<dbReference type="GO" id="GO:0006783">
    <property type="term" value="P:heme biosynthetic process"/>
    <property type="evidence" value="ECO:0007669"/>
    <property type="project" value="UniProtKB-UniRule"/>
</dbReference>
<evidence type="ECO:0000256" key="8">
    <source>
        <dbReference type="RuleBase" id="RU004185"/>
    </source>
</evidence>
<dbReference type="PANTHER" id="PTHR11108:SF1">
    <property type="entry name" value="FERROCHELATASE, MITOCHONDRIAL"/>
    <property type="match status" value="1"/>
</dbReference>
<reference evidence="10 11" key="1">
    <citation type="submission" date="2018-01" db="EMBL/GenBank/DDBJ databases">
        <title>Glutamicibacter soli strain NHPC-3 Whole genome sequence and assembly.</title>
        <authorList>
            <person name="Choudhury P."/>
            <person name="Gupta D."/>
            <person name="Sengupta K."/>
            <person name="Jawed A."/>
            <person name="Sultana N."/>
            <person name="Saha P."/>
        </authorList>
    </citation>
    <scope>NUCLEOTIDE SEQUENCE [LARGE SCALE GENOMIC DNA]</scope>
    <source>
        <strain evidence="10 11">NHPC-3</strain>
    </source>
</reference>
<evidence type="ECO:0000256" key="4">
    <source>
        <dbReference type="ARBA" id="ARBA00023239"/>
    </source>
</evidence>
<keyword evidence="7" id="KW-0479">Metal-binding</keyword>
<evidence type="ECO:0000256" key="6">
    <source>
        <dbReference type="ARBA" id="ARBA00024536"/>
    </source>
</evidence>
<comment type="subcellular location">
    <subcellularLocation>
        <location evidence="7">Cytoplasm</location>
    </subcellularLocation>
</comment>
<dbReference type="EC" id="4.99.1.9" evidence="7"/>
<dbReference type="RefSeq" id="WP_113608058.1">
    <property type="nucleotide sequence ID" value="NZ_POAF01000011.1"/>
</dbReference>
<dbReference type="EMBL" id="POAF01000011">
    <property type="protein sequence ID" value="RBL98908.1"/>
    <property type="molecule type" value="Genomic_DNA"/>
</dbReference>
<gene>
    <name evidence="7" type="primary">cpfC</name>
    <name evidence="10" type="ORF">C1H84_16855</name>
</gene>
<proteinExistence type="inferred from homology"/>
<comment type="similarity">
    <text evidence="7 8">Belongs to the ferrochelatase family.</text>
</comment>
<dbReference type="CDD" id="cd03411">
    <property type="entry name" value="Ferrochelatase_N"/>
    <property type="match status" value="1"/>
</dbReference>
<dbReference type="HAMAP" id="MF_00323">
    <property type="entry name" value="Ferrochelatase"/>
    <property type="match status" value="1"/>
</dbReference>
<dbReference type="AlphaFoldDB" id="A0A365Y8M6"/>
<dbReference type="InterPro" id="IPR001015">
    <property type="entry name" value="Ferrochelatase"/>
</dbReference>
<protein>
    <recommendedName>
        <fullName evidence="7">Coproporphyrin III ferrochelatase</fullName>
        <ecNumber evidence="7">4.99.1.9</ecNumber>
    </recommendedName>
</protein>
<keyword evidence="2 7" id="KW-0408">Iron</keyword>
<dbReference type="PANTHER" id="PTHR11108">
    <property type="entry name" value="FERROCHELATASE"/>
    <property type="match status" value="1"/>
</dbReference>
<dbReference type="GO" id="GO:0004325">
    <property type="term" value="F:ferrochelatase activity"/>
    <property type="evidence" value="ECO:0007669"/>
    <property type="project" value="UniProtKB-UniRule"/>
</dbReference>
<evidence type="ECO:0000256" key="3">
    <source>
        <dbReference type="ARBA" id="ARBA00023133"/>
    </source>
</evidence>
<dbReference type="InterPro" id="IPR033644">
    <property type="entry name" value="Ferrochelatase_C"/>
</dbReference>
<keyword evidence="3 7" id="KW-0350">Heme biosynthesis</keyword>
<organism evidence="10 11">
    <name type="scientific">Glutamicibacter soli</name>
    <dbReference type="NCBI Taxonomy" id="453836"/>
    <lineage>
        <taxon>Bacteria</taxon>
        <taxon>Bacillati</taxon>
        <taxon>Actinomycetota</taxon>
        <taxon>Actinomycetes</taxon>
        <taxon>Micrococcales</taxon>
        <taxon>Micrococcaceae</taxon>
        <taxon>Glutamicibacter</taxon>
    </lineage>
</organism>
<evidence type="ECO:0000256" key="1">
    <source>
        <dbReference type="ARBA" id="ARBA00004744"/>
    </source>
</evidence>
<name>A0A365Y8M6_9MICC</name>
<feature type="binding site" evidence="7">
    <location>
        <position position="58"/>
    </location>
    <ligand>
        <name>Fe-coproporphyrin III</name>
        <dbReference type="ChEBI" id="CHEBI:68438"/>
    </ligand>
</feature>
<comment type="caution">
    <text evidence="10">The sequence shown here is derived from an EMBL/GenBank/DDBJ whole genome shotgun (WGS) entry which is preliminary data.</text>
</comment>
<dbReference type="CDD" id="cd00419">
    <property type="entry name" value="Ferrochelatase_C"/>
    <property type="match status" value="1"/>
</dbReference>
<comment type="caution">
    <text evidence="7">Lacks conserved residue(s) required for the propagation of feature annotation.</text>
</comment>
<feature type="binding site" evidence="7">
    <location>
        <position position="128"/>
    </location>
    <ligand>
        <name>Fe-coproporphyrin III</name>
        <dbReference type="ChEBI" id="CHEBI:68438"/>
    </ligand>
</feature>
<keyword evidence="4 7" id="KW-0456">Lyase</keyword>
<feature type="binding site" evidence="7">
    <location>
        <position position="194"/>
    </location>
    <ligand>
        <name>Fe(2+)</name>
        <dbReference type="ChEBI" id="CHEBI:29033"/>
    </ligand>
</feature>
<dbReference type="Pfam" id="PF00762">
    <property type="entry name" value="Ferrochelatase"/>
    <property type="match status" value="1"/>
</dbReference>
<comment type="function">
    <text evidence="7">Involved in coproporphyrin-dependent heme b biosynthesis. Catalyzes the insertion of ferrous iron into coproporphyrin III to form Fe-coproporphyrin III.</text>
</comment>
<keyword evidence="5 7" id="KW-0627">Porphyrin biosynthesis</keyword>
<keyword evidence="11" id="KW-1185">Reference proteome</keyword>
<dbReference type="Proteomes" id="UP000252167">
    <property type="component" value="Unassembled WGS sequence"/>
</dbReference>
<comment type="catalytic activity">
    <reaction evidence="6">
        <text>Fe-coproporphyrin III + 2 H(+) = coproporphyrin III + Fe(2+)</text>
        <dbReference type="Rhea" id="RHEA:49572"/>
        <dbReference type="ChEBI" id="CHEBI:15378"/>
        <dbReference type="ChEBI" id="CHEBI:29033"/>
        <dbReference type="ChEBI" id="CHEBI:68438"/>
        <dbReference type="ChEBI" id="CHEBI:131725"/>
        <dbReference type="EC" id="4.99.1.9"/>
    </reaction>
    <physiologicalReaction direction="right-to-left" evidence="6">
        <dbReference type="Rhea" id="RHEA:49574"/>
    </physiologicalReaction>
</comment>
<feature type="compositionally biased region" description="Low complexity" evidence="9">
    <location>
        <begin position="340"/>
        <end position="357"/>
    </location>
</feature>
<dbReference type="GO" id="GO:0046872">
    <property type="term" value="F:metal ion binding"/>
    <property type="evidence" value="ECO:0007669"/>
    <property type="project" value="UniProtKB-KW"/>
</dbReference>
<evidence type="ECO:0000256" key="5">
    <source>
        <dbReference type="ARBA" id="ARBA00023244"/>
    </source>
</evidence>
<evidence type="ECO:0000256" key="7">
    <source>
        <dbReference type="HAMAP-Rule" id="MF_00323"/>
    </source>
</evidence>
<feature type="compositionally biased region" description="Polar residues" evidence="9">
    <location>
        <begin position="364"/>
        <end position="378"/>
    </location>
</feature>
<dbReference type="Gene3D" id="3.40.50.1400">
    <property type="match status" value="2"/>
</dbReference>
<dbReference type="SUPFAM" id="SSF53800">
    <property type="entry name" value="Chelatase"/>
    <property type="match status" value="1"/>
</dbReference>